<sequence length="370" mass="41182">MKRRQKRKHLEIEESKEAGISKSQEDISHPESTGVPKAQSPGVGEVSSASEYFSCVSSPQKLIHRSKGTWKLLQDSSKPRSPLDQVPEGEATTAPSQQASSSCPSYKTCVSSLCMNKEERGMKIYYMQVQMKKGVAISWDTKETSESLEKQPRMEEATLPEGVWVGTPPSDVSTRNLLSDSEPIGEEKEHEEKPESDSPPGSPAVEERPRAKTPDWLVTMENGFRCMACCRVFATMESLQEHVQYGIREGFSCHVFHLTMAQLIGSMESESTQEEEEDHTEETEKPKEEKAEEQQPTEEDVGMKKPWSQCPGCVFDSPKDRTTEIPGSEEHARWGGPFLGEEEERTIATTAAADNASSTKEDENNTPSDT</sequence>
<feature type="compositionally biased region" description="Acidic residues" evidence="1">
    <location>
        <begin position="271"/>
        <end position="281"/>
    </location>
</feature>
<feature type="region of interest" description="Disordered" evidence="1">
    <location>
        <begin position="1"/>
        <end position="45"/>
    </location>
</feature>
<dbReference type="AGR" id="MGI:2684939"/>
<proteinExistence type="evidence at protein level"/>
<feature type="compositionally biased region" description="Basic and acidic residues" evidence="1">
    <location>
        <begin position="143"/>
        <end position="156"/>
    </location>
</feature>
<keyword evidence="4" id="KW-1185">Reference proteome</keyword>
<feature type="region of interest" description="Disordered" evidence="1">
    <location>
        <begin position="143"/>
        <end position="214"/>
    </location>
</feature>
<dbReference type="AlphaFoldDB" id="A0A494BAQ9"/>
<feature type="compositionally biased region" description="Low complexity" evidence="1">
    <location>
        <begin position="92"/>
        <end position="105"/>
    </location>
</feature>
<accession>A0A494BAQ9</accession>
<dbReference type="GeneID" id="225497"/>
<dbReference type="GO" id="GO:0045893">
    <property type="term" value="P:positive regulation of DNA-templated transcription"/>
    <property type="evidence" value="ECO:0007669"/>
    <property type="project" value="Ensembl"/>
</dbReference>
<dbReference type="Ensembl" id="ENSMUST00000238078.2">
    <property type="protein sequence ID" value="ENSMUSP00000158194.2"/>
    <property type="gene ID" value="ENSMUSG00000035420.8"/>
</dbReference>
<dbReference type="Bgee" id="ENSMUSG00000035420">
    <property type="expression patterns" value="Expressed in seminiferous tubule of testis and 3 other cell types or tissues"/>
</dbReference>
<dbReference type="InterPro" id="IPR040879">
    <property type="entry name" value="Spt46-like"/>
</dbReference>
<dbReference type="Pfam" id="PF17734">
    <property type="entry name" value="Spt46"/>
    <property type="match status" value="1"/>
</dbReference>
<dbReference type="OrthoDB" id="9447948at2759"/>
<dbReference type="GO" id="GO:0006366">
    <property type="term" value="P:transcription by RNA polymerase II"/>
    <property type="evidence" value="ECO:0007669"/>
    <property type="project" value="Ensembl"/>
</dbReference>
<evidence type="ECO:0000256" key="1">
    <source>
        <dbReference type="SAM" id="MobiDB-lite"/>
    </source>
</evidence>
<dbReference type="Proteomes" id="UP000000589">
    <property type="component" value="Chromosome 18"/>
</dbReference>
<evidence type="ECO:0000313" key="3">
    <source>
        <dbReference type="MGI" id="MGI:2684939"/>
    </source>
</evidence>
<reference evidence="2" key="3">
    <citation type="submission" date="2025-08" db="UniProtKB">
        <authorList>
            <consortium name="Ensembl"/>
        </authorList>
    </citation>
    <scope>IDENTIFICATION</scope>
    <source>
        <strain evidence="2">C57BL/6J</strain>
    </source>
</reference>
<organism evidence="2 4">
    <name type="scientific">Mus musculus</name>
    <name type="common">Mouse</name>
    <dbReference type="NCBI Taxonomy" id="10090"/>
    <lineage>
        <taxon>Eukaryota</taxon>
        <taxon>Metazoa</taxon>
        <taxon>Chordata</taxon>
        <taxon>Craniata</taxon>
        <taxon>Vertebrata</taxon>
        <taxon>Euteleostomi</taxon>
        <taxon>Mammalia</taxon>
        <taxon>Eutheria</taxon>
        <taxon>Euarchontoglires</taxon>
        <taxon>Glires</taxon>
        <taxon>Rodentia</taxon>
        <taxon>Myomorpha</taxon>
        <taxon>Muroidea</taxon>
        <taxon>Muridae</taxon>
        <taxon>Murinae</taxon>
        <taxon>Mus</taxon>
        <taxon>Mus</taxon>
    </lineage>
</organism>
<reference evidence="2 4" key="1">
    <citation type="journal article" date="2009" name="PLoS Biol.">
        <title>Lineage-specific biology revealed by a finished genome assembly of the mouse.</title>
        <authorList>
            <consortium name="Mouse Genome Sequencing Consortium"/>
            <person name="Church D.M."/>
            <person name="Goodstadt L."/>
            <person name="Hillier L.W."/>
            <person name="Zody M.C."/>
            <person name="Goldstein S."/>
            <person name="She X."/>
            <person name="Bult C.J."/>
            <person name="Agarwala R."/>
            <person name="Cherry J.L."/>
            <person name="DiCuccio M."/>
            <person name="Hlavina W."/>
            <person name="Kapustin Y."/>
            <person name="Meric P."/>
            <person name="Maglott D."/>
            <person name="Birtle Z."/>
            <person name="Marques A.C."/>
            <person name="Graves T."/>
            <person name="Zhou S."/>
            <person name="Teague B."/>
            <person name="Potamousis K."/>
            <person name="Churas C."/>
            <person name="Place M."/>
            <person name="Herschleb J."/>
            <person name="Runnheim R."/>
            <person name="Forrest D."/>
            <person name="Amos-Landgraf J."/>
            <person name="Schwartz D.C."/>
            <person name="Cheng Z."/>
            <person name="Lindblad-Toh K."/>
            <person name="Eichler E.E."/>
            <person name="Ponting C.P."/>
        </authorList>
    </citation>
    <scope>NUCLEOTIDE SEQUENCE [LARGE SCALE GENOMIC DNA]</scope>
    <source>
        <strain evidence="2 4">C57BL/6J</strain>
    </source>
</reference>
<feature type="compositionally biased region" description="Low complexity" evidence="1">
    <location>
        <begin position="347"/>
        <end position="358"/>
    </location>
</feature>
<dbReference type="GO" id="GO:0005634">
    <property type="term" value="C:nucleus"/>
    <property type="evidence" value="ECO:0007669"/>
    <property type="project" value="Ensembl"/>
</dbReference>
<feature type="compositionally biased region" description="Basic and acidic residues" evidence="1">
    <location>
        <begin position="185"/>
        <end position="196"/>
    </location>
</feature>
<evidence type="ECO:0000313" key="2">
    <source>
        <dbReference type="Ensembl" id="ENSMUSP00000158194.2"/>
    </source>
</evidence>
<dbReference type="PANTHER" id="PTHR33517:SF3">
    <property type="entry name" value="PROTEIN FAM170A"/>
    <property type="match status" value="1"/>
</dbReference>
<dbReference type="ExpressionAtlas" id="A0A494BAQ9">
    <property type="expression patterns" value="baseline and differential"/>
</dbReference>
<evidence type="ECO:0000313" key="4">
    <source>
        <dbReference type="Proteomes" id="UP000000589"/>
    </source>
</evidence>
<dbReference type="MGI" id="MGI:2684939">
    <property type="gene designation" value="Fam170a"/>
</dbReference>
<dbReference type="PANTHER" id="PTHR33517">
    <property type="entry name" value="PROTEIN FAM170B-RELATED"/>
    <property type="match status" value="1"/>
</dbReference>
<dbReference type="VEuPathDB" id="HostDB:ENSMUSG00000035420"/>
<keyword evidence="5" id="KW-1267">Proteomics identification</keyword>
<feature type="compositionally biased region" description="Basic and acidic residues" evidence="1">
    <location>
        <begin position="282"/>
        <end position="293"/>
    </location>
</feature>
<feature type="region of interest" description="Disordered" evidence="1">
    <location>
        <begin position="73"/>
        <end position="107"/>
    </location>
</feature>
<gene>
    <name evidence="2 3" type="primary">Fam170a</name>
</gene>
<dbReference type="CTD" id="340069"/>
<name>A0A494BAQ9_MOUSE</name>
<protein>
    <submittedName>
        <fullName evidence="2">Family with sequence similarity 170, member A</fullName>
    </submittedName>
</protein>
<dbReference type="RefSeq" id="NP_001344446.1">
    <property type="nucleotide sequence ID" value="NM_001357517.1"/>
</dbReference>
<dbReference type="Antibodypedia" id="50043">
    <property type="antibodies" value="63 antibodies from 10 providers"/>
</dbReference>
<feature type="compositionally biased region" description="Polar residues" evidence="1">
    <location>
        <begin position="170"/>
        <end position="179"/>
    </location>
</feature>
<feature type="region of interest" description="Disordered" evidence="1">
    <location>
        <begin position="267"/>
        <end position="370"/>
    </location>
</feature>
<evidence type="ECO:0007829" key="5">
    <source>
        <dbReference type="ProteomicsDB" id="A0A494BAQ9"/>
    </source>
</evidence>
<dbReference type="GeneTree" id="ENSGT00940000162220"/>
<reference evidence="2 4" key="2">
    <citation type="journal article" date="2011" name="PLoS Biol.">
        <title>Modernizing reference genome assemblies.</title>
        <authorList>
            <person name="Church D.M."/>
            <person name="Schneider V.A."/>
            <person name="Graves T."/>
            <person name="Auger K."/>
            <person name="Cunningham F."/>
            <person name="Bouk N."/>
            <person name="Chen H.C."/>
            <person name="Agarwala R."/>
            <person name="McLaren W.M."/>
            <person name="Ritchie G.R."/>
            <person name="Albracht D."/>
            <person name="Kremitzki M."/>
            <person name="Rock S."/>
            <person name="Kotkiewicz H."/>
            <person name="Kremitzki C."/>
            <person name="Wollam A."/>
            <person name="Trani L."/>
            <person name="Fulton L."/>
            <person name="Fulton R."/>
            <person name="Matthews L."/>
            <person name="Whitehead S."/>
            <person name="Chow W."/>
            <person name="Torrance J."/>
            <person name="Dunn M."/>
            <person name="Harden G."/>
            <person name="Threadgold G."/>
            <person name="Wood J."/>
            <person name="Collins J."/>
            <person name="Heath P."/>
            <person name="Griffiths G."/>
            <person name="Pelan S."/>
            <person name="Grafham D."/>
            <person name="Eichler E.E."/>
            <person name="Weinstock G."/>
            <person name="Mardis E.R."/>
            <person name="Wilson R.K."/>
            <person name="Howe K."/>
            <person name="Flicek P."/>
            <person name="Hubbard T."/>
        </authorList>
    </citation>
    <scope>NUCLEOTIDE SEQUENCE [LARGE SCALE GENOMIC DNA]</scope>
    <source>
        <strain evidence="2 4">C57BL/6J</strain>
    </source>
</reference>
<reference evidence="2" key="4">
    <citation type="submission" date="2025-09" db="UniProtKB">
        <authorList>
            <consortium name="Ensembl"/>
        </authorList>
    </citation>
    <scope>IDENTIFICATION</scope>
    <source>
        <strain evidence="2">C57BL/6J</strain>
    </source>
</reference>
<feature type="compositionally biased region" description="Basic and acidic residues" evidence="1">
    <location>
        <begin position="10"/>
        <end position="29"/>
    </location>
</feature>
<feature type="compositionally biased region" description="Basic and acidic residues" evidence="1">
    <location>
        <begin position="317"/>
        <end position="333"/>
    </location>
</feature>